<dbReference type="Pfam" id="PF04587">
    <property type="entry name" value="ADP_PFK_GK"/>
    <property type="match status" value="1"/>
</dbReference>
<evidence type="ECO:0000313" key="6">
    <source>
        <dbReference type="Ensembl" id="ENSNMLP00000025321.1"/>
    </source>
</evidence>
<dbReference type="PROSITE" id="PS51255">
    <property type="entry name" value="ADPK"/>
    <property type="match status" value="1"/>
</dbReference>
<keyword evidence="7" id="KW-1185">Reference proteome</keyword>
<reference evidence="6" key="2">
    <citation type="submission" date="2025-09" db="UniProtKB">
        <authorList>
            <consortium name="Ensembl"/>
        </authorList>
    </citation>
    <scope>IDENTIFICATION</scope>
</reference>
<evidence type="ECO:0000313" key="7">
    <source>
        <dbReference type="Proteomes" id="UP000694523"/>
    </source>
</evidence>
<dbReference type="GO" id="GO:0006096">
    <property type="term" value="P:glycolytic process"/>
    <property type="evidence" value="ECO:0007669"/>
    <property type="project" value="UniProtKB-KW"/>
</dbReference>
<keyword evidence="1" id="KW-0808">Transferase</keyword>
<keyword evidence="5" id="KW-0324">Glycolysis</keyword>
<evidence type="ECO:0000256" key="3">
    <source>
        <dbReference type="ARBA" id="ARBA00022777"/>
    </source>
</evidence>
<dbReference type="AlphaFoldDB" id="A0A8C6TU95"/>
<accession>A0A8C6TU95</accession>
<dbReference type="Gene3D" id="3.40.1190.20">
    <property type="match status" value="1"/>
</dbReference>
<name>A0A8C6TU95_9GOBI</name>
<keyword evidence="4" id="KW-0460">Magnesium</keyword>
<dbReference type="GO" id="GO:0046872">
    <property type="term" value="F:metal ion binding"/>
    <property type="evidence" value="ECO:0007669"/>
    <property type="project" value="UniProtKB-KW"/>
</dbReference>
<dbReference type="GO" id="GO:0016773">
    <property type="term" value="F:phosphotransferase activity, alcohol group as acceptor"/>
    <property type="evidence" value="ECO:0007669"/>
    <property type="project" value="InterPro"/>
</dbReference>
<dbReference type="InterPro" id="IPR007666">
    <property type="entry name" value="ADP_PFK/GK"/>
</dbReference>
<sequence length="93" mass="10138">MKLSESLVQSLENFDPKLLVLSGFHMMEGLQPESGLTRSEPALLVALLSQLSVPVHLELASMTDPEFMRSVSSPDDAHVDIVHVLGLPSGLWD</sequence>
<dbReference type="SUPFAM" id="SSF53613">
    <property type="entry name" value="Ribokinase-like"/>
    <property type="match status" value="1"/>
</dbReference>
<dbReference type="Proteomes" id="UP000694523">
    <property type="component" value="Unplaced"/>
</dbReference>
<proteinExistence type="predicted"/>
<dbReference type="Ensembl" id="ENSNMLT00000028319.1">
    <property type="protein sequence ID" value="ENSNMLP00000025321.1"/>
    <property type="gene ID" value="ENSNMLG00000016196.1"/>
</dbReference>
<keyword evidence="3" id="KW-0418">Kinase</keyword>
<keyword evidence="2" id="KW-0479">Metal-binding</keyword>
<reference evidence="6" key="1">
    <citation type="submission" date="2025-08" db="UniProtKB">
        <authorList>
            <consortium name="Ensembl"/>
        </authorList>
    </citation>
    <scope>IDENTIFICATION</scope>
</reference>
<protein>
    <submittedName>
        <fullName evidence="6">ADP-dependent glucokinase</fullName>
    </submittedName>
</protein>
<organism evidence="6 7">
    <name type="scientific">Neogobius melanostomus</name>
    <name type="common">round goby</name>
    <dbReference type="NCBI Taxonomy" id="47308"/>
    <lineage>
        <taxon>Eukaryota</taxon>
        <taxon>Metazoa</taxon>
        <taxon>Chordata</taxon>
        <taxon>Craniata</taxon>
        <taxon>Vertebrata</taxon>
        <taxon>Euteleostomi</taxon>
        <taxon>Actinopterygii</taxon>
        <taxon>Neopterygii</taxon>
        <taxon>Teleostei</taxon>
        <taxon>Neoteleostei</taxon>
        <taxon>Acanthomorphata</taxon>
        <taxon>Gobiaria</taxon>
        <taxon>Gobiiformes</taxon>
        <taxon>Gobioidei</taxon>
        <taxon>Gobiidae</taxon>
        <taxon>Benthophilinae</taxon>
        <taxon>Neogobiini</taxon>
        <taxon>Neogobius</taxon>
    </lineage>
</organism>
<dbReference type="GO" id="GO:0016301">
    <property type="term" value="F:kinase activity"/>
    <property type="evidence" value="ECO:0007669"/>
    <property type="project" value="UniProtKB-KW"/>
</dbReference>
<evidence type="ECO:0000256" key="2">
    <source>
        <dbReference type="ARBA" id="ARBA00022723"/>
    </source>
</evidence>
<evidence type="ECO:0000256" key="5">
    <source>
        <dbReference type="ARBA" id="ARBA00023152"/>
    </source>
</evidence>
<dbReference type="InterPro" id="IPR029056">
    <property type="entry name" value="Ribokinase-like"/>
</dbReference>
<evidence type="ECO:0000256" key="4">
    <source>
        <dbReference type="ARBA" id="ARBA00022842"/>
    </source>
</evidence>
<evidence type="ECO:0000256" key="1">
    <source>
        <dbReference type="ARBA" id="ARBA00022679"/>
    </source>
</evidence>